<keyword evidence="2" id="KW-0472">Membrane</keyword>
<feature type="region of interest" description="Disordered" evidence="1">
    <location>
        <begin position="1351"/>
        <end position="1412"/>
    </location>
</feature>
<feature type="compositionally biased region" description="Basic and acidic residues" evidence="1">
    <location>
        <begin position="475"/>
        <end position="487"/>
    </location>
</feature>
<evidence type="ECO:0000313" key="3">
    <source>
        <dbReference type="EMBL" id="CAH1132288.1"/>
    </source>
</evidence>
<feature type="region of interest" description="Disordered" evidence="1">
    <location>
        <begin position="150"/>
        <end position="183"/>
    </location>
</feature>
<evidence type="ECO:0000313" key="4">
    <source>
        <dbReference type="Proteomes" id="UP001152799"/>
    </source>
</evidence>
<feature type="compositionally biased region" description="Basic and acidic residues" evidence="1">
    <location>
        <begin position="766"/>
        <end position="780"/>
    </location>
</feature>
<feature type="region of interest" description="Disordered" evidence="1">
    <location>
        <begin position="1492"/>
        <end position="1529"/>
    </location>
</feature>
<feature type="region of interest" description="Disordered" evidence="1">
    <location>
        <begin position="1071"/>
        <end position="1128"/>
    </location>
</feature>
<feature type="region of interest" description="Disordered" evidence="1">
    <location>
        <begin position="475"/>
        <end position="498"/>
    </location>
</feature>
<keyword evidence="2" id="KW-1133">Transmembrane helix</keyword>
<sequence length="1712" mass="192566">MDNDGTPNEKHQPKSRWRPYQNVQTWTRTQVLKEHNYCNTRQIFIQLANRSVLRPVTRQDLRPVMRPDLRPALGPALRPVLGSNPRPVLRSIQPKAQRPPIALRPIAPKPVAPRPIAPGPIALIPIAAKPVVQSPIWSVEAMNAHQRPRGSFKKLVVPNLKKDRRDSSKENNETSEGDLASSRAPLSLHPRINVLQHLVIRPSCSKNQVISLDQGNVAQQIEEEDKALEEIINFPHHEDIYGTLSPVSKSLVDNILQNSDTDSGSDSLIAEFPEAIIHQDPDDVVRAHEEFVDDLKVKLRNKAVRKTITFSKNEDVYRFFGPVFRRLPDKNSDMDTKSDYSAITETPAHVINQHPDGVRANEVFVDDSKVKLPNKAVEKTITSPKNEDEYRSLGTLPPDKIFENSDTASGSDSLVIIETPEYVISQHPDGVTPNEEFVNDSKVKLPDKVVEKTITFPKNEDIYLSLGPVPRRLPDKIFESSDSDSRSDSSVITETPERVVNQHPDGVRAKEEFVDDSKVKLPDKVVEKTITSKNEDKYSPLSPESRKLSDNIFENNSDMDSGSNSVITETPVRVIDKDPNFVRPYEESVDDSEVKLSDKAVKKTITISKNEDINSCLSPVSRTLPDNIFKNSDTGSGYDSVIDVNRKTMKGESSSCESDSPRDVNRETLEDDKFSLESLANACLVNSERVIYRDPDVVRADEDFVDESKVTQESQPSSKIVDTFRHVKENLSKEPDIQGPKTLQSFKPPAEPPKPVIQSEEEASSEYEKDTEQVDNSRKFSQDLIEEQKIARAEASGLVIYQHHNAVKADEKSMDQSKLTQESQAFSKMVNTFRQVEENLSKEAEIEGPKRLQYFTPPAELLKAETHSEAEESSEYGEKEEEKEEVDDSGKSPQNLSEAQKITTAETSGGVIYRDPDDVRADEEYVDNSKVTQESHPSSKVEDKFRHVKDNNLSKESEIHGLKPLQSLKPPAEVPKSKNSEVEASSEYKEETEEVDNSEKLSQAQKIATTETAEREIYEDPDVRADEEFLSSTETSERVIYRDPDVVRADEKFMDDLKITQESHRSLKMVEKLKQVEENLPTESETQAPKPLHSLTPPAELPKPETQSEVEASSEYEEDEEVDNREKLSQDLFEALEIFIIETPERVIHEDSDVRADKAFVDDAKVTNVSHPSSEMVNKFRQMKENLSKEPKIQVPKPLQSFTSPAEPPKPQTQSKLKPYSECEEEKKDTEEVDNSGTLLQKAARVSSVLEEEPYEKFFLENIAAVNLEFMNCPFNPYEIIVQVEELEERQPKRKCMDVQGPKLKKCKVGDSPAERRRSIRILAMNLSKSTAGNIEAVREPPAVAQLTPVRRRSLRPKAHELSKATPVRESPAPVQLTPARRRSLRPNTIDLSKATPVRKPPAAAQLTPAERPRSVRFKAIELPKATPGRKPAAAPQLNPVERRRSARLEKIELSKATAGNIKAVWEPPAAAQLTPVRRKSLHLEAIELSKTTSGNTEAVREPPAAAQSTPVRRRKSLVQSNPERRRSGRIQAIELSKATPENIEAATCLNIETKPKESRKRRVSHQPPPLAASMKEPVEKRRRTFAAIRTRCSWQERNGTCLENENVHKKCRKSQALFRPLPLGPSLEERRRTPSHTPYMLRSTCQSCDGSTTDDMVILCIILNLNPQLFLFLGLNIVSIMVFGFSSKVGSSKSFLMSVSTKFCLLLGTGN</sequence>
<dbReference type="Proteomes" id="UP001152799">
    <property type="component" value="Chromosome 6"/>
</dbReference>
<feature type="compositionally biased region" description="Basic and acidic residues" evidence="1">
    <location>
        <begin position="160"/>
        <end position="172"/>
    </location>
</feature>
<keyword evidence="2" id="KW-0812">Transmembrane</keyword>
<feature type="transmembrane region" description="Helical" evidence="2">
    <location>
        <begin position="1670"/>
        <end position="1688"/>
    </location>
</feature>
<feature type="compositionally biased region" description="Basic and acidic residues" evidence="1">
    <location>
        <begin position="937"/>
        <end position="961"/>
    </location>
</feature>
<name>A0A9P0DIV9_9CUCU</name>
<dbReference type="EMBL" id="OU892282">
    <property type="protein sequence ID" value="CAH1132288.1"/>
    <property type="molecule type" value="Genomic_DNA"/>
</dbReference>
<gene>
    <name evidence="3" type="ORF">CEUTPL_LOCUS10815</name>
</gene>
<feature type="compositionally biased region" description="Basic and acidic residues" evidence="1">
    <location>
        <begin position="841"/>
        <end position="850"/>
    </location>
</feature>
<protein>
    <submittedName>
        <fullName evidence="3">Uncharacterized protein</fullName>
    </submittedName>
</protein>
<feature type="compositionally biased region" description="Acidic residues" evidence="1">
    <location>
        <begin position="871"/>
        <end position="887"/>
    </location>
</feature>
<feature type="compositionally biased region" description="Acidic residues" evidence="1">
    <location>
        <begin position="1112"/>
        <end position="1123"/>
    </location>
</feature>
<keyword evidence="4" id="KW-1185">Reference proteome</keyword>
<accession>A0A9P0DIV9</accession>
<feature type="compositionally biased region" description="Basic and acidic residues" evidence="1">
    <location>
        <begin position="975"/>
        <end position="989"/>
    </location>
</feature>
<feature type="region of interest" description="Disordered" evidence="1">
    <location>
        <begin position="730"/>
        <end position="780"/>
    </location>
</feature>
<feature type="compositionally biased region" description="Basic and acidic residues" evidence="1">
    <location>
        <begin position="1012"/>
        <end position="1027"/>
    </location>
</feature>
<feature type="compositionally biased region" description="Basic and acidic residues" evidence="1">
    <location>
        <begin position="914"/>
        <end position="923"/>
    </location>
</feature>
<feature type="compositionally biased region" description="Polar residues" evidence="1">
    <location>
        <begin position="893"/>
        <end position="907"/>
    </location>
</feature>
<feature type="compositionally biased region" description="Polar residues" evidence="1">
    <location>
        <begin position="1000"/>
        <end position="1011"/>
    </location>
</feature>
<evidence type="ECO:0000256" key="2">
    <source>
        <dbReference type="SAM" id="Phobius"/>
    </source>
</evidence>
<proteinExistence type="predicted"/>
<feature type="region of interest" description="Disordered" evidence="1">
    <location>
        <begin position="841"/>
        <end position="1036"/>
    </location>
</feature>
<reference evidence="3" key="1">
    <citation type="submission" date="2022-01" db="EMBL/GenBank/DDBJ databases">
        <authorList>
            <person name="King R."/>
        </authorList>
    </citation>
    <scope>NUCLEOTIDE SEQUENCE</scope>
</reference>
<evidence type="ECO:0000256" key="1">
    <source>
        <dbReference type="SAM" id="MobiDB-lite"/>
    </source>
</evidence>
<feature type="compositionally biased region" description="Basic and acidic residues" evidence="1">
    <location>
        <begin position="1219"/>
        <end position="1230"/>
    </location>
</feature>
<feature type="region of interest" description="Disordered" evidence="1">
    <location>
        <begin position="1189"/>
        <end position="1236"/>
    </location>
</feature>
<organism evidence="3 4">
    <name type="scientific">Ceutorhynchus assimilis</name>
    <name type="common">cabbage seed weevil</name>
    <dbReference type="NCBI Taxonomy" id="467358"/>
    <lineage>
        <taxon>Eukaryota</taxon>
        <taxon>Metazoa</taxon>
        <taxon>Ecdysozoa</taxon>
        <taxon>Arthropoda</taxon>
        <taxon>Hexapoda</taxon>
        <taxon>Insecta</taxon>
        <taxon>Pterygota</taxon>
        <taxon>Neoptera</taxon>
        <taxon>Endopterygota</taxon>
        <taxon>Coleoptera</taxon>
        <taxon>Polyphaga</taxon>
        <taxon>Cucujiformia</taxon>
        <taxon>Curculionidae</taxon>
        <taxon>Ceutorhynchinae</taxon>
        <taxon>Ceutorhynchus</taxon>
    </lineage>
</organism>